<organism evidence="1 2">
    <name type="scientific">Zooshikella ganghwensis</name>
    <dbReference type="NCBI Taxonomy" id="202772"/>
    <lineage>
        <taxon>Bacteria</taxon>
        <taxon>Pseudomonadati</taxon>
        <taxon>Pseudomonadota</taxon>
        <taxon>Gammaproteobacteria</taxon>
        <taxon>Oceanospirillales</taxon>
        <taxon>Zooshikellaceae</taxon>
        <taxon>Zooshikella</taxon>
    </lineage>
</organism>
<evidence type="ECO:0000313" key="2">
    <source>
        <dbReference type="Proteomes" id="UP000257039"/>
    </source>
</evidence>
<gene>
    <name evidence="1" type="ORF">B9G39_17705</name>
</gene>
<dbReference type="AlphaFoldDB" id="A0A4P9VNT6"/>
<accession>A0A4P9VNT6</accession>
<evidence type="ECO:0000313" key="1">
    <source>
        <dbReference type="EMBL" id="RDH45125.1"/>
    </source>
</evidence>
<protein>
    <submittedName>
        <fullName evidence="1">Uncharacterized protein</fullName>
    </submittedName>
</protein>
<dbReference type="RefSeq" id="WP_094788137.1">
    <property type="nucleotide sequence ID" value="NZ_NDXW01000001.1"/>
</dbReference>
<sequence>MELNEVCKTLLDNADMSIDFSAFPKVKLEIYVQRTIKDKHWKVVFDCAQVVHMDAEFDDDSSINDLFVVLGTTVLQTVKKKVTSFIQHRMDSLGDEDPVWQAHLYGDMSLTLVTTEFNWQLIELSEKEYEAVYA</sequence>
<name>A0A4P9VNT6_9GAMM</name>
<keyword evidence="2" id="KW-1185">Reference proteome</keyword>
<comment type="caution">
    <text evidence="1">The sequence shown here is derived from an EMBL/GenBank/DDBJ whole genome shotgun (WGS) entry which is preliminary data.</text>
</comment>
<dbReference type="EMBL" id="NDXW01000001">
    <property type="protein sequence ID" value="RDH45125.1"/>
    <property type="molecule type" value="Genomic_DNA"/>
</dbReference>
<dbReference type="Proteomes" id="UP000257039">
    <property type="component" value="Unassembled WGS sequence"/>
</dbReference>
<proteinExistence type="predicted"/>
<reference evidence="1 2" key="1">
    <citation type="submission" date="2017-04" db="EMBL/GenBank/DDBJ databases">
        <title>Draft genome sequence of Zooshikella ganghwensis VG4 isolated from Red Sea sediments.</title>
        <authorList>
            <person name="Rehman Z."/>
            <person name="Alam I."/>
            <person name="Kamau A."/>
            <person name="Bajic V."/>
            <person name="Leiknes T."/>
        </authorList>
    </citation>
    <scope>NUCLEOTIDE SEQUENCE [LARGE SCALE GENOMIC DNA]</scope>
    <source>
        <strain evidence="1 2">VG4</strain>
    </source>
</reference>